<evidence type="ECO:0000313" key="3">
    <source>
        <dbReference type="Proteomes" id="UP001474181"/>
    </source>
</evidence>
<feature type="compositionally biased region" description="Basic and acidic residues" evidence="1">
    <location>
        <begin position="1"/>
        <end position="14"/>
    </location>
</feature>
<dbReference type="Proteomes" id="UP001474181">
    <property type="component" value="Unassembled WGS sequence"/>
</dbReference>
<reference evidence="2 3" key="1">
    <citation type="submission" date="2024-06" db="EMBL/GenBank/DDBJ databases">
        <title>The Natural Products Discovery Center: Release of the First 8490 Sequenced Strains for Exploring Actinobacteria Biosynthetic Diversity.</title>
        <authorList>
            <person name="Kalkreuter E."/>
            <person name="Kautsar S.A."/>
            <person name="Yang D."/>
            <person name="Bader C.D."/>
            <person name="Teijaro C.N."/>
            <person name="Fluegel L."/>
            <person name="Davis C.M."/>
            <person name="Simpson J.R."/>
            <person name="Lauterbach L."/>
            <person name="Steele A.D."/>
            <person name="Gui C."/>
            <person name="Meng S."/>
            <person name="Li G."/>
            <person name="Viehrig K."/>
            <person name="Ye F."/>
            <person name="Su P."/>
            <person name="Kiefer A.F."/>
            <person name="Nichols A."/>
            <person name="Cepeda A.J."/>
            <person name="Yan W."/>
            <person name="Fan B."/>
            <person name="Jiang Y."/>
            <person name="Adhikari A."/>
            <person name="Zheng C.-J."/>
            <person name="Schuster L."/>
            <person name="Cowan T.M."/>
            <person name="Smanski M.J."/>
            <person name="Chevrette M.G."/>
            <person name="De Carvalho L.P.S."/>
            <person name="Shen B."/>
        </authorList>
    </citation>
    <scope>NUCLEOTIDE SEQUENCE [LARGE SCALE GENOMIC DNA]</scope>
    <source>
        <strain evidence="2 3">NPDC000234</strain>
    </source>
</reference>
<evidence type="ECO:0000313" key="2">
    <source>
        <dbReference type="EMBL" id="MER7182566.1"/>
    </source>
</evidence>
<comment type="caution">
    <text evidence="2">The sequence shown here is derived from an EMBL/GenBank/DDBJ whole genome shotgun (WGS) entry which is preliminary data.</text>
</comment>
<sequence length="106" mass="11287">MPRHRDLDGRHLTDVHGGVAAPDTVWSGCRTRTSDIRTGLAARLLVDARITEATSAPLRAVQHLSSSSSSSRPDVRSSSTRSRPSARRVTPRSVTSCGPLSTVATP</sequence>
<evidence type="ECO:0000256" key="1">
    <source>
        <dbReference type="SAM" id="MobiDB-lite"/>
    </source>
</evidence>
<gene>
    <name evidence="2" type="ORF">ABT404_24305</name>
</gene>
<feature type="region of interest" description="Disordered" evidence="1">
    <location>
        <begin position="59"/>
        <end position="106"/>
    </location>
</feature>
<proteinExistence type="predicted"/>
<protein>
    <submittedName>
        <fullName evidence="2">Uncharacterized protein</fullName>
    </submittedName>
</protein>
<keyword evidence="3" id="KW-1185">Reference proteome</keyword>
<feature type="compositionally biased region" description="Low complexity" evidence="1">
    <location>
        <begin position="65"/>
        <end position="83"/>
    </location>
</feature>
<feature type="region of interest" description="Disordered" evidence="1">
    <location>
        <begin position="1"/>
        <end position="22"/>
    </location>
</feature>
<name>A0ABV1X0N5_9ACTN</name>
<accession>A0ABV1X0N5</accession>
<organism evidence="2 3">
    <name type="scientific">Streptomyces hyaluromycini</name>
    <dbReference type="NCBI Taxonomy" id="1377993"/>
    <lineage>
        <taxon>Bacteria</taxon>
        <taxon>Bacillati</taxon>
        <taxon>Actinomycetota</taxon>
        <taxon>Actinomycetes</taxon>
        <taxon>Kitasatosporales</taxon>
        <taxon>Streptomycetaceae</taxon>
        <taxon>Streptomyces</taxon>
    </lineage>
</organism>
<dbReference type="EMBL" id="JBEPEK010000184">
    <property type="protein sequence ID" value="MER7182566.1"/>
    <property type="molecule type" value="Genomic_DNA"/>
</dbReference>
<feature type="compositionally biased region" description="Polar residues" evidence="1">
    <location>
        <begin position="95"/>
        <end position="106"/>
    </location>
</feature>